<dbReference type="STRING" id="870908.SAMN04488044_0638"/>
<dbReference type="GO" id="GO:0008168">
    <property type="term" value="F:methyltransferase activity"/>
    <property type="evidence" value="ECO:0007669"/>
    <property type="project" value="UniProtKB-KW"/>
</dbReference>
<dbReference type="EMBL" id="FQWM01000001">
    <property type="protein sequence ID" value="SHG39153.1"/>
    <property type="molecule type" value="Genomic_DNA"/>
</dbReference>
<dbReference type="SUPFAM" id="SSF53335">
    <property type="entry name" value="S-adenosyl-L-methionine-dependent methyltransferases"/>
    <property type="match status" value="1"/>
</dbReference>
<name>A0A1M5JGH5_9RHOB</name>
<accession>A0A1M5JGH5</accession>
<dbReference type="Pfam" id="PF13649">
    <property type="entry name" value="Methyltransf_25"/>
    <property type="match status" value="1"/>
</dbReference>
<evidence type="ECO:0000256" key="1">
    <source>
        <dbReference type="ARBA" id="ARBA00022679"/>
    </source>
</evidence>
<dbReference type="OrthoDB" id="5642573at2"/>
<keyword evidence="4" id="KW-1185">Reference proteome</keyword>
<gene>
    <name evidence="3" type="ORF">SAMN04488044_0638</name>
</gene>
<keyword evidence="1 3" id="KW-0808">Transferase</keyword>
<dbReference type="Proteomes" id="UP000184211">
    <property type="component" value="Unassembled WGS sequence"/>
</dbReference>
<sequence length="210" mass="23305">MLLRPTFFWNKMARRYAKSPVGNPDAYQVKLDKTADYLKPTDRVLEFGCGTGTTALIHAPRVAQIDAIDFSTEMIAIAREKLWDKPADNVSFEVSSFEDWPVPVAGQGYDAILGMSILHLVNDAEAVLDKVHRSLKPSGLFFTSTVCLGDGQGLERFFLPPLSAIGILPKLRMFKAADLLDLMKAHGFEIEHRWVPDGTPSLFAIARRVG</sequence>
<evidence type="ECO:0000313" key="4">
    <source>
        <dbReference type="Proteomes" id="UP000184211"/>
    </source>
</evidence>
<dbReference type="InterPro" id="IPR041698">
    <property type="entry name" value="Methyltransf_25"/>
</dbReference>
<organism evidence="3 4">
    <name type="scientific">Cognatishimia maritima</name>
    <dbReference type="NCBI Taxonomy" id="870908"/>
    <lineage>
        <taxon>Bacteria</taxon>
        <taxon>Pseudomonadati</taxon>
        <taxon>Pseudomonadota</taxon>
        <taxon>Alphaproteobacteria</taxon>
        <taxon>Rhodobacterales</taxon>
        <taxon>Paracoccaceae</taxon>
        <taxon>Cognatishimia</taxon>
    </lineage>
</organism>
<dbReference type="GO" id="GO:0032259">
    <property type="term" value="P:methylation"/>
    <property type="evidence" value="ECO:0007669"/>
    <property type="project" value="UniProtKB-KW"/>
</dbReference>
<evidence type="ECO:0000313" key="3">
    <source>
        <dbReference type="EMBL" id="SHG39153.1"/>
    </source>
</evidence>
<dbReference type="AlphaFoldDB" id="A0A1M5JGH5"/>
<dbReference type="InterPro" id="IPR029063">
    <property type="entry name" value="SAM-dependent_MTases_sf"/>
</dbReference>
<dbReference type="RefSeq" id="WP_072790387.1">
    <property type="nucleotide sequence ID" value="NZ_FQWM01000001.1"/>
</dbReference>
<evidence type="ECO:0000259" key="2">
    <source>
        <dbReference type="Pfam" id="PF13649"/>
    </source>
</evidence>
<proteinExistence type="predicted"/>
<dbReference type="PANTHER" id="PTHR43861">
    <property type="entry name" value="TRANS-ACONITATE 2-METHYLTRANSFERASE-RELATED"/>
    <property type="match status" value="1"/>
</dbReference>
<feature type="domain" description="Methyltransferase" evidence="2">
    <location>
        <begin position="44"/>
        <end position="139"/>
    </location>
</feature>
<dbReference type="CDD" id="cd02440">
    <property type="entry name" value="AdoMet_MTases"/>
    <property type="match status" value="1"/>
</dbReference>
<protein>
    <submittedName>
        <fullName evidence="3">Methyltransferase domain-containing protein</fullName>
    </submittedName>
</protein>
<reference evidence="4" key="1">
    <citation type="submission" date="2016-11" db="EMBL/GenBank/DDBJ databases">
        <authorList>
            <person name="Varghese N."/>
            <person name="Submissions S."/>
        </authorList>
    </citation>
    <scope>NUCLEOTIDE SEQUENCE [LARGE SCALE GENOMIC DNA]</scope>
    <source>
        <strain evidence="4">DSM 28223</strain>
    </source>
</reference>
<dbReference type="Gene3D" id="3.40.50.150">
    <property type="entry name" value="Vaccinia Virus protein VP39"/>
    <property type="match status" value="1"/>
</dbReference>
<keyword evidence="3" id="KW-0489">Methyltransferase</keyword>